<feature type="domain" description="RanBD1" evidence="11">
    <location>
        <begin position="362"/>
        <end position="484"/>
    </location>
</feature>
<keyword evidence="5" id="KW-0653">Protein transport</keyword>
<dbReference type="InterPro" id="IPR015007">
    <property type="entry name" value="NUP2/50/61"/>
</dbReference>
<dbReference type="SMART" id="SM00160">
    <property type="entry name" value="RanBD"/>
    <property type="match status" value="1"/>
</dbReference>
<keyword evidence="2" id="KW-0813">Transport</keyword>
<dbReference type="EMBL" id="JACGWN010000012">
    <property type="protein sequence ID" value="KAL0415264.1"/>
    <property type="molecule type" value="Genomic_DNA"/>
</dbReference>
<keyword evidence="6" id="KW-0007">Acetylation</keyword>
<keyword evidence="9" id="KW-0539">Nucleus</keyword>
<evidence type="ECO:0000256" key="3">
    <source>
        <dbReference type="ARBA" id="ARBA00022737"/>
    </source>
</evidence>
<dbReference type="InterPro" id="IPR000156">
    <property type="entry name" value="Ran_bind_dom"/>
</dbReference>
<evidence type="ECO:0000256" key="5">
    <source>
        <dbReference type="ARBA" id="ARBA00022927"/>
    </source>
</evidence>
<keyword evidence="8" id="KW-0906">Nuclear pore complex</keyword>
<evidence type="ECO:0000256" key="4">
    <source>
        <dbReference type="ARBA" id="ARBA00022816"/>
    </source>
</evidence>
<dbReference type="FunFam" id="2.30.29.30:FF:000353">
    <property type="entry name" value="Nuclear pore complex protein NUP50A"/>
    <property type="match status" value="1"/>
</dbReference>
<dbReference type="GO" id="GO:0005643">
    <property type="term" value="C:nuclear pore"/>
    <property type="evidence" value="ECO:0007669"/>
    <property type="project" value="UniProtKB-SubCell"/>
</dbReference>
<feature type="region of interest" description="Disordered" evidence="10">
    <location>
        <begin position="349"/>
        <end position="374"/>
    </location>
</feature>
<feature type="region of interest" description="Disordered" evidence="10">
    <location>
        <begin position="1"/>
        <end position="287"/>
    </location>
</feature>
<dbReference type="Pfam" id="PF08911">
    <property type="entry name" value="NUP50"/>
    <property type="match status" value="1"/>
</dbReference>
<accession>A0AAW2UE90</accession>
<evidence type="ECO:0000256" key="10">
    <source>
        <dbReference type="SAM" id="MobiDB-lite"/>
    </source>
</evidence>
<reference evidence="12" key="1">
    <citation type="submission" date="2020-06" db="EMBL/GenBank/DDBJ databases">
        <authorList>
            <person name="Li T."/>
            <person name="Hu X."/>
            <person name="Zhang T."/>
            <person name="Song X."/>
            <person name="Zhang H."/>
            <person name="Dai N."/>
            <person name="Sheng W."/>
            <person name="Hou X."/>
            <person name="Wei L."/>
        </authorList>
    </citation>
    <scope>NUCLEOTIDE SEQUENCE</scope>
    <source>
        <strain evidence="12">KEN1</strain>
        <tissue evidence="12">Leaf</tissue>
    </source>
</reference>
<dbReference type="InterPro" id="IPR045255">
    <property type="entry name" value="RanBP1-like"/>
</dbReference>
<keyword evidence="7" id="KW-0811">Translocation</keyword>
<comment type="caution">
    <text evidence="12">The sequence shown here is derived from an EMBL/GenBank/DDBJ whole genome shotgun (WGS) entry which is preliminary data.</text>
</comment>
<dbReference type="PROSITE" id="PS50196">
    <property type="entry name" value="RANBD1"/>
    <property type="match status" value="1"/>
</dbReference>
<dbReference type="InterPro" id="IPR045207">
    <property type="entry name" value="RanBD_NUP50_plant"/>
</dbReference>
<feature type="compositionally biased region" description="Basic and acidic residues" evidence="10">
    <location>
        <begin position="251"/>
        <end position="276"/>
    </location>
</feature>
<evidence type="ECO:0000256" key="6">
    <source>
        <dbReference type="ARBA" id="ARBA00022990"/>
    </source>
</evidence>
<feature type="compositionally biased region" description="Low complexity" evidence="10">
    <location>
        <begin position="82"/>
        <end position="97"/>
    </location>
</feature>
<organism evidence="12">
    <name type="scientific">Sesamum latifolium</name>
    <dbReference type="NCBI Taxonomy" id="2727402"/>
    <lineage>
        <taxon>Eukaryota</taxon>
        <taxon>Viridiplantae</taxon>
        <taxon>Streptophyta</taxon>
        <taxon>Embryophyta</taxon>
        <taxon>Tracheophyta</taxon>
        <taxon>Spermatophyta</taxon>
        <taxon>Magnoliopsida</taxon>
        <taxon>eudicotyledons</taxon>
        <taxon>Gunneridae</taxon>
        <taxon>Pentapetalae</taxon>
        <taxon>asterids</taxon>
        <taxon>lamiids</taxon>
        <taxon>Lamiales</taxon>
        <taxon>Pedaliaceae</taxon>
        <taxon>Sesamum</taxon>
    </lineage>
</organism>
<evidence type="ECO:0000256" key="9">
    <source>
        <dbReference type="ARBA" id="ARBA00023242"/>
    </source>
</evidence>
<evidence type="ECO:0000313" key="12">
    <source>
        <dbReference type="EMBL" id="KAL0415264.1"/>
    </source>
</evidence>
<feature type="compositionally biased region" description="Basic and acidic residues" evidence="10">
    <location>
        <begin position="99"/>
        <end position="215"/>
    </location>
</feature>
<evidence type="ECO:0000256" key="7">
    <source>
        <dbReference type="ARBA" id="ARBA00023010"/>
    </source>
</evidence>
<dbReference type="CDD" id="cd13169">
    <property type="entry name" value="RanBD_NUP50_plant"/>
    <property type="match status" value="1"/>
</dbReference>
<protein>
    <submittedName>
        <fullName evidence="12">Nuclear pore complex protein B</fullName>
    </submittedName>
</protein>
<name>A0AAW2UE90_9LAMI</name>
<evidence type="ECO:0000259" key="11">
    <source>
        <dbReference type="PROSITE" id="PS50196"/>
    </source>
</evidence>
<keyword evidence="3" id="KW-0677">Repeat</keyword>
<feature type="compositionally biased region" description="Polar residues" evidence="10">
    <location>
        <begin position="1"/>
        <end position="10"/>
    </location>
</feature>
<sequence>MGDAENNFQPSKKRAAGVQLSRDNPGLDDNEDTSEQESGTFKRASDEVLATRRIVKVRRQQTTPTAPDPSPASNPFAAIRLVPPASSAPAVEAVACSGKSKESEQIDESKSENKVDEPKGESFAEEEKTVVNDENAKQSESKVDDPKPEPNAQKDRTVVNDENAKQSESKVDDLKPEPNAQKDKTVVNDENDKQSEIKVDDPKPEPNAQKDKTDNVSELDTAKSVVDEVAEVGNSGDGVKEATTAENSVTEAKKQAEDEGNDEEKQNGEATAEKNAEPAPFSSFRQLSSTQNAFSGFAGTGFSGTSFSFGSIPKDGSSLGSSTFGLKSDQPTFGFGVSNNGNSSIFGTSGDNKASKSEDSKFPPMQEVPVETGEENEKAVFTADSVLFEYIDGVWKERGKGELKVNVSTTGTGKARLVMRARGNYRLILNASLFPDMKLTNMEKKGITFACVNSASEGKDGLSTIALKFKDASIVEDFRAAVLEHKANPPVVALKTPENSPKASDE</sequence>
<proteinExistence type="predicted"/>
<dbReference type="SUPFAM" id="SSF50729">
    <property type="entry name" value="PH domain-like"/>
    <property type="match status" value="1"/>
</dbReference>
<dbReference type="PANTHER" id="PTHR23138">
    <property type="entry name" value="RAN BINDING PROTEIN"/>
    <property type="match status" value="1"/>
</dbReference>
<dbReference type="GO" id="GO:0015031">
    <property type="term" value="P:protein transport"/>
    <property type="evidence" value="ECO:0007669"/>
    <property type="project" value="UniProtKB-KW"/>
</dbReference>
<comment type="subcellular location">
    <subcellularLocation>
        <location evidence="1">Nucleus</location>
        <location evidence="1">Nuclear pore complex</location>
    </subcellularLocation>
</comment>
<evidence type="ECO:0000256" key="8">
    <source>
        <dbReference type="ARBA" id="ARBA00023132"/>
    </source>
</evidence>
<gene>
    <name evidence="12" type="ORF">Slati_3358300</name>
</gene>
<dbReference type="PANTHER" id="PTHR23138:SF142">
    <property type="entry name" value="RAN-BINDING PROTEIN 3B-RELATED"/>
    <property type="match status" value="1"/>
</dbReference>
<evidence type="ECO:0000256" key="2">
    <source>
        <dbReference type="ARBA" id="ARBA00022448"/>
    </source>
</evidence>
<dbReference type="Pfam" id="PF00638">
    <property type="entry name" value="Ran_BP1"/>
    <property type="match status" value="1"/>
</dbReference>
<feature type="compositionally biased region" description="Acidic residues" evidence="10">
    <location>
        <begin position="26"/>
        <end position="35"/>
    </location>
</feature>
<dbReference type="Gene3D" id="2.30.29.30">
    <property type="entry name" value="Pleckstrin-homology domain (PH domain)/Phosphotyrosine-binding domain (PTB)"/>
    <property type="match status" value="1"/>
</dbReference>
<evidence type="ECO:0000256" key="1">
    <source>
        <dbReference type="ARBA" id="ARBA00004567"/>
    </source>
</evidence>
<reference evidence="12" key="2">
    <citation type="journal article" date="2024" name="Plant">
        <title>Genomic evolution and insights into agronomic trait innovations of Sesamum species.</title>
        <authorList>
            <person name="Miao H."/>
            <person name="Wang L."/>
            <person name="Qu L."/>
            <person name="Liu H."/>
            <person name="Sun Y."/>
            <person name="Le M."/>
            <person name="Wang Q."/>
            <person name="Wei S."/>
            <person name="Zheng Y."/>
            <person name="Lin W."/>
            <person name="Duan Y."/>
            <person name="Cao H."/>
            <person name="Xiong S."/>
            <person name="Wang X."/>
            <person name="Wei L."/>
            <person name="Li C."/>
            <person name="Ma Q."/>
            <person name="Ju M."/>
            <person name="Zhao R."/>
            <person name="Li G."/>
            <person name="Mu C."/>
            <person name="Tian Q."/>
            <person name="Mei H."/>
            <person name="Zhang T."/>
            <person name="Gao T."/>
            <person name="Zhang H."/>
        </authorList>
    </citation>
    <scope>NUCLEOTIDE SEQUENCE</scope>
    <source>
        <strain evidence="12">KEN1</strain>
    </source>
</reference>
<dbReference type="AlphaFoldDB" id="A0AAW2UE90"/>
<dbReference type="InterPro" id="IPR011993">
    <property type="entry name" value="PH-like_dom_sf"/>
</dbReference>
<keyword evidence="4" id="KW-0509">mRNA transport</keyword>
<dbReference type="GO" id="GO:0051028">
    <property type="term" value="P:mRNA transport"/>
    <property type="evidence" value="ECO:0007669"/>
    <property type="project" value="UniProtKB-KW"/>
</dbReference>